<feature type="region of interest" description="Disordered" evidence="1">
    <location>
        <begin position="71"/>
        <end position="101"/>
    </location>
</feature>
<reference evidence="2" key="1">
    <citation type="submission" date="2023-10" db="EMBL/GenBank/DDBJ databases">
        <title>Genome assembly of Pristionchus species.</title>
        <authorList>
            <person name="Yoshida K."/>
            <person name="Sommer R.J."/>
        </authorList>
    </citation>
    <scope>NUCLEOTIDE SEQUENCE</scope>
    <source>
        <strain evidence="2">RS0144</strain>
    </source>
</reference>
<feature type="compositionally biased region" description="Basic and acidic residues" evidence="1">
    <location>
        <begin position="71"/>
        <end position="92"/>
    </location>
</feature>
<name>A0AAV5TVQ8_9BILA</name>
<accession>A0AAV5TVQ8</accession>
<feature type="non-terminal residue" evidence="2">
    <location>
        <position position="1"/>
    </location>
</feature>
<gene>
    <name evidence="2" type="ORF">PENTCL1PPCAC_20515</name>
</gene>
<organism evidence="2 3">
    <name type="scientific">Pristionchus entomophagus</name>
    <dbReference type="NCBI Taxonomy" id="358040"/>
    <lineage>
        <taxon>Eukaryota</taxon>
        <taxon>Metazoa</taxon>
        <taxon>Ecdysozoa</taxon>
        <taxon>Nematoda</taxon>
        <taxon>Chromadorea</taxon>
        <taxon>Rhabditida</taxon>
        <taxon>Rhabditina</taxon>
        <taxon>Diplogasteromorpha</taxon>
        <taxon>Diplogasteroidea</taxon>
        <taxon>Neodiplogasteridae</taxon>
        <taxon>Pristionchus</taxon>
    </lineage>
</organism>
<keyword evidence="3" id="KW-1185">Reference proteome</keyword>
<dbReference type="Proteomes" id="UP001432027">
    <property type="component" value="Unassembled WGS sequence"/>
</dbReference>
<evidence type="ECO:0000313" key="2">
    <source>
        <dbReference type="EMBL" id="GMS98340.1"/>
    </source>
</evidence>
<sequence length="101" mass="11230">KAAEDSKVVDIKKLRAASTNKPAKVEPSPFMVRYSTSAAHTTNNTTTAQTIRTSEDERLKKITERIAKKTVESKNGRRKAFEIPASVERERSSSSCFSGRK</sequence>
<protein>
    <submittedName>
        <fullName evidence="2">Uncharacterized protein</fullName>
    </submittedName>
</protein>
<dbReference type="AlphaFoldDB" id="A0AAV5TVQ8"/>
<proteinExistence type="predicted"/>
<evidence type="ECO:0000313" key="3">
    <source>
        <dbReference type="Proteomes" id="UP001432027"/>
    </source>
</evidence>
<dbReference type="EMBL" id="BTSX01000005">
    <property type="protein sequence ID" value="GMS98340.1"/>
    <property type="molecule type" value="Genomic_DNA"/>
</dbReference>
<comment type="caution">
    <text evidence="2">The sequence shown here is derived from an EMBL/GenBank/DDBJ whole genome shotgun (WGS) entry which is preliminary data.</text>
</comment>
<evidence type="ECO:0000256" key="1">
    <source>
        <dbReference type="SAM" id="MobiDB-lite"/>
    </source>
</evidence>